<dbReference type="PROSITE" id="PS50072">
    <property type="entry name" value="CSA_PPIASE_2"/>
    <property type="match status" value="1"/>
</dbReference>
<evidence type="ECO:0000256" key="8">
    <source>
        <dbReference type="ARBA" id="ARBA00041924"/>
    </source>
</evidence>
<keyword evidence="4" id="KW-0697">Rotamase</keyword>
<dbReference type="PRINTS" id="PR00153">
    <property type="entry name" value="CSAPPISMRASE"/>
</dbReference>
<evidence type="ECO:0000256" key="5">
    <source>
        <dbReference type="ARBA" id="ARBA00023235"/>
    </source>
</evidence>
<dbReference type="Pfam" id="PF00160">
    <property type="entry name" value="Pro_isomerase"/>
    <property type="match status" value="1"/>
</dbReference>
<dbReference type="CDD" id="cd01926">
    <property type="entry name" value="cyclophilin_ABH_like"/>
    <property type="match status" value="1"/>
</dbReference>
<accession>A0A2U3EFQ1</accession>
<evidence type="ECO:0000256" key="7">
    <source>
        <dbReference type="ARBA" id="ARBA00040924"/>
    </source>
</evidence>
<dbReference type="InterPro" id="IPR002130">
    <property type="entry name" value="Cyclophilin-type_PPIase_dom"/>
</dbReference>
<comment type="catalytic activity">
    <reaction evidence="1">
        <text>[protein]-peptidylproline (omega=180) = [protein]-peptidylproline (omega=0)</text>
        <dbReference type="Rhea" id="RHEA:16237"/>
        <dbReference type="Rhea" id="RHEA-COMP:10747"/>
        <dbReference type="Rhea" id="RHEA-COMP:10748"/>
        <dbReference type="ChEBI" id="CHEBI:83833"/>
        <dbReference type="ChEBI" id="CHEBI:83834"/>
        <dbReference type="EC" id="5.2.1.8"/>
    </reaction>
</comment>
<dbReference type="GO" id="GO:0006457">
    <property type="term" value="P:protein folding"/>
    <property type="evidence" value="ECO:0007669"/>
    <property type="project" value="InterPro"/>
</dbReference>
<dbReference type="EC" id="5.2.1.8" evidence="3"/>
<protein>
    <recommendedName>
        <fullName evidence="7">Peptidyl-prolyl cis-trans isomerase H</fullName>
        <ecNumber evidence="3">5.2.1.8</ecNumber>
    </recommendedName>
    <alternativeName>
        <fullName evidence="8">Rotamase H</fullName>
    </alternativeName>
</protein>
<keyword evidence="5" id="KW-0413">Isomerase</keyword>
<sequence length="615" mass="66061">MLRPVLNCERGAVASQGSHQSSLGQSLRRNYRATASSETRICGLSPSTGLRPECSKGRWAGFGVWSVLGRTRATSHRQIARVVQSTTSRFSYALRAVARHPRPEHVGAPPTQLVIAAPCETFFCPCDATSGPRASAAEARPQANTSIYRSLSWWEHETSSQPCSHLSNYVSRRLEPLRAAQTPPGAPSRSSAPLLHLLGYTKQKQSKFRGGSSDCRARCRHSVVVRAADIRLARRSVPRRDVVDEHDDQGLSFEGGEAQSTPSPSFVRRGVPLPKYCTKPAHAEAGTSAPRVRGDVRAAGGQIDCSMAQAFAPWCCWTPGGLAMEAEGFVSLLLPPLPMFPIRGGPTTARAAGGADSPWVLAAMKQEGLLSRCIEVVGRGAQRTVEAGNALPGGAPQPALGPIRSIPPGPPAAAQLTGAKLDASRLKQPCHQRSCPNRAIPFLYAIVDSDEPTTCEPLGRITFELFKDVVPKTAENFRQFCTGESKGSGGRPQGYKGSKFHRIIPNFMCQGGDFLNADGTGSTTIWGYKSFEDENFTLKHDKPGLLSMANAGPNSNGSQFFITTVPTPFLDGKHVVFGKVVDGFDVVKKMEATKTGYRGKDVPNLDVVIAQCGEM</sequence>
<comment type="caution">
    <text evidence="11">The sequence shown here is derived from an EMBL/GenBank/DDBJ whole genome shotgun (WGS) entry which is preliminary data.</text>
</comment>
<evidence type="ECO:0000256" key="6">
    <source>
        <dbReference type="ARBA" id="ARBA00038512"/>
    </source>
</evidence>
<dbReference type="SUPFAM" id="SSF50891">
    <property type="entry name" value="Cyclophilin-like"/>
    <property type="match status" value="1"/>
</dbReference>
<dbReference type="GO" id="GO:0003755">
    <property type="term" value="F:peptidyl-prolyl cis-trans isomerase activity"/>
    <property type="evidence" value="ECO:0007669"/>
    <property type="project" value="UniProtKB-KW"/>
</dbReference>
<gene>
    <name evidence="11" type="ORF">PCL_10360</name>
</gene>
<name>A0A2U3EFQ1_PURLI</name>
<dbReference type="Proteomes" id="UP000245956">
    <property type="component" value="Unassembled WGS sequence"/>
</dbReference>
<evidence type="ECO:0000256" key="9">
    <source>
        <dbReference type="SAM" id="MobiDB-lite"/>
    </source>
</evidence>
<dbReference type="GO" id="GO:0016018">
    <property type="term" value="F:cyclosporin A binding"/>
    <property type="evidence" value="ECO:0007669"/>
    <property type="project" value="TreeGrafter"/>
</dbReference>
<reference evidence="11 12" key="1">
    <citation type="journal article" date="2016" name="Front. Microbiol.">
        <title>Genome and transcriptome sequences reveal the specific parasitism of the nematophagous Purpureocillium lilacinum 36-1.</title>
        <authorList>
            <person name="Xie J."/>
            <person name="Li S."/>
            <person name="Mo C."/>
            <person name="Xiao X."/>
            <person name="Peng D."/>
            <person name="Wang G."/>
            <person name="Xiao Y."/>
        </authorList>
    </citation>
    <scope>NUCLEOTIDE SEQUENCE [LARGE SCALE GENOMIC DNA]</scope>
    <source>
        <strain evidence="11 12">36-1</strain>
    </source>
</reference>
<dbReference type="FunFam" id="2.40.100.10:FF:000035">
    <property type="entry name" value="Peptidyl-prolyl cis-trans isomerase"/>
    <property type="match status" value="1"/>
</dbReference>
<organism evidence="11 12">
    <name type="scientific">Purpureocillium lilacinum</name>
    <name type="common">Paecilomyces lilacinus</name>
    <dbReference type="NCBI Taxonomy" id="33203"/>
    <lineage>
        <taxon>Eukaryota</taxon>
        <taxon>Fungi</taxon>
        <taxon>Dikarya</taxon>
        <taxon>Ascomycota</taxon>
        <taxon>Pezizomycotina</taxon>
        <taxon>Sordariomycetes</taxon>
        <taxon>Hypocreomycetidae</taxon>
        <taxon>Hypocreales</taxon>
        <taxon>Ophiocordycipitaceae</taxon>
        <taxon>Purpureocillium</taxon>
    </lineage>
</organism>
<evidence type="ECO:0000256" key="1">
    <source>
        <dbReference type="ARBA" id="ARBA00000971"/>
    </source>
</evidence>
<evidence type="ECO:0000313" key="12">
    <source>
        <dbReference type="Proteomes" id="UP000245956"/>
    </source>
</evidence>
<dbReference type="Gene3D" id="2.40.100.10">
    <property type="entry name" value="Cyclophilin-like"/>
    <property type="match status" value="1"/>
</dbReference>
<evidence type="ECO:0000259" key="10">
    <source>
        <dbReference type="PROSITE" id="PS50072"/>
    </source>
</evidence>
<dbReference type="EMBL" id="LCWV01000005">
    <property type="protein sequence ID" value="PWI73345.1"/>
    <property type="molecule type" value="Genomic_DNA"/>
</dbReference>
<proteinExistence type="inferred from homology"/>
<feature type="region of interest" description="Disordered" evidence="9">
    <location>
        <begin position="241"/>
        <end position="265"/>
    </location>
</feature>
<dbReference type="PROSITE" id="PS00170">
    <property type="entry name" value="CSA_PPIASE_1"/>
    <property type="match status" value="1"/>
</dbReference>
<dbReference type="InterPro" id="IPR020892">
    <property type="entry name" value="Cyclophilin-type_PPIase_CS"/>
</dbReference>
<dbReference type="PANTHER" id="PTHR11071">
    <property type="entry name" value="PEPTIDYL-PROLYL CIS-TRANS ISOMERASE"/>
    <property type="match status" value="1"/>
</dbReference>
<comment type="similarity">
    <text evidence="6">Belongs to the cyclophilin-type PPIase family. PPIase H subfamily.</text>
</comment>
<comment type="function">
    <text evidence="2">PPIases accelerate the folding of proteins. It catalyzes the cis-trans isomerization of proline imidic peptide bonds in oligopeptides.</text>
</comment>
<evidence type="ECO:0000313" key="11">
    <source>
        <dbReference type="EMBL" id="PWI73345.1"/>
    </source>
</evidence>
<dbReference type="InterPro" id="IPR029000">
    <property type="entry name" value="Cyclophilin-like_dom_sf"/>
</dbReference>
<evidence type="ECO:0000256" key="3">
    <source>
        <dbReference type="ARBA" id="ARBA00013194"/>
    </source>
</evidence>
<evidence type="ECO:0000256" key="4">
    <source>
        <dbReference type="ARBA" id="ARBA00023110"/>
    </source>
</evidence>
<dbReference type="AlphaFoldDB" id="A0A2U3EFQ1"/>
<dbReference type="PANTHER" id="PTHR11071:SF561">
    <property type="entry name" value="PEPTIDYL-PROLYL CIS-TRANS ISOMERASE D-RELATED"/>
    <property type="match status" value="1"/>
</dbReference>
<dbReference type="GO" id="GO:0005737">
    <property type="term" value="C:cytoplasm"/>
    <property type="evidence" value="ECO:0007669"/>
    <property type="project" value="TreeGrafter"/>
</dbReference>
<evidence type="ECO:0000256" key="2">
    <source>
        <dbReference type="ARBA" id="ARBA00002388"/>
    </source>
</evidence>
<feature type="domain" description="PPIase cyclophilin-type" evidence="10">
    <location>
        <begin position="448"/>
        <end position="614"/>
    </location>
</feature>